<comment type="caution">
    <text evidence="9">The sequence shown here is derived from an EMBL/GenBank/DDBJ whole genome shotgun (WGS) entry which is preliminary data.</text>
</comment>
<evidence type="ECO:0000256" key="7">
    <source>
        <dbReference type="PROSITE-ProRule" id="PRU01250"/>
    </source>
</evidence>
<keyword evidence="3 6" id="KW-0862">Zinc</keyword>
<dbReference type="AlphaFoldDB" id="A0A0F5Y8B2"/>
<dbReference type="GO" id="GO:0046983">
    <property type="term" value="F:protein dimerization activity"/>
    <property type="evidence" value="ECO:0007669"/>
    <property type="project" value="UniProtKB-UniRule"/>
</dbReference>
<keyword evidence="4 6" id="KW-0067">ATP-binding</keyword>
<dbReference type="NCBIfam" id="TIGR00382">
    <property type="entry name" value="clpX"/>
    <property type="match status" value="1"/>
</dbReference>
<proteinExistence type="inferred from homology"/>
<evidence type="ECO:0000256" key="6">
    <source>
        <dbReference type="HAMAP-Rule" id="MF_00175"/>
    </source>
</evidence>
<evidence type="ECO:0000313" key="9">
    <source>
        <dbReference type="EMBL" id="KKD34455.1"/>
    </source>
</evidence>
<dbReference type="FunFam" id="3.40.50.300:FF:000005">
    <property type="entry name" value="ATP-dependent Clp protease ATP-binding subunit ClpX"/>
    <property type="match status" value="1"/>
</dbReference>
<dbReference type="Pfam" id="PF06689">
    <property type="entry name" value="zf-C4_ClpX"/>
    <property type="match status" value="1"/>
</dbReference>
<protein>
    <recommendedName>
        <fullName evidence="6">ATP-dependent Clp protease ATP-binding subunit ClpX</fullName>
    </recommendedName>
</protein>
<dbReference type="GO" id="GO:0140662">
    <property type="term" value="F:ATP-dependent protein folding chaperone"/>
    <property type="evidence" value="ECO:0007669"/>
    <property type="project" value="InterPro"/>
</dbReference>
<gene>
    <name evidence="6" type="primary">clpX</name>
    <name evidence="9" type="ORF">WN50_30740</name>
</gene>
<dbReference type="GO" id="GO:0051603">
    <property type="term" value="P:proteolysis involved in protein catabolic process"/>
    <property type="evidence" value="ECO:0007669"/>
    <property type="project" value="TreeGrafter"/>
</dbReference>
<dbReference type="InterPro" id="IPR059188">
    <property type="entry name" value="Znf_CLPX-like"/>
</dbReference>
<dbReference type="SMART" id="SM00994">
    <property type="entry name" value="zf-C4_ClpX"/>
    <property type="match status" value="1"/>
</dbReference>
<dbReference type="GO" id="GO:0008270">
    <property type="term" value="F:zinc ion binding"/>
    <property type="evidence" value="ECO:0007669"/>
    <property type="project" value="UniProtKB-UniRule"/>
</dbReference>
<dbReference type="InterPro" id="IPR027417">
    <property type="entry name" value="P-loop_NTPase"/>
</dbReference>
<dbReference type="PATRIC" id="fig|1637645.4.peg.2186"/>
<evidence type="ECO:0000256" key="5">
    <source>
        <dbReference type="ARBA" id="ARBA00023186"/>
    </source>
</evidence>
<evidence type="ECO:0000313" key="10">
    <source>
        <dbReference type="Proteomes" id="UP000033607"/>
    </source>
</evidence>
<dbReference type="InterPro" id="IPR003959">
    <property type="entry name" value="ATPase_AAA_core"/>
</dbReference>
<keyword evidence="5 6" id="KW-0143">Chaperone</keyword>
<feature type="domain" description="ClpX-type ZB" evidence="8">
    <location>
        <begin position="1"/>
        <end position="51"/>
    </location>
</feature>
<dbReference type="InterPro" id="IPR019489">
    <property type="entry name" value="Clp_ATPase_C"/>
</dbReference>
<dbReference type="Proteomes" id="UP000033607">
    <property type="component" value="Unassembled WGS sequence"/>
</dbReference>
<dbReference type="PROSITE" id="PS51902">
    <property type="entry name" value="CLPX_ZB"/>
    <property type="match status" value="1"/>
</dbReference>
<dbReference type="GO" id="GO:0008233">
    <property type="term" value="F:peptidase activity"/>
    <property type="evidence" value="ECO:0007669"/>
    <property type="project" value="UniProtKB-KW"/>
</dbReference>
<dbReference type="NCBIfam" id="NF003745">
    <property type="entry name" value="PRK05342.1"/>
    <property type="match status" value="1"/>
</dbReference>
<dbReference type="GO" id="GO:0051082">
    <property type="term" value="F:unfolded protein binding"/>
    <property type="evidence" value="ECO:0007669"/>
    <property type="project" value="UniProtKB-UniRule"/>
</dbReference>
<dbReference type="SMART" id="SM00382">
    <property type="entry name" value="AAA"/>
    <property type="match status" value="1"/>
</dbReference>
<dbReference type="HAMAP" id="MF_00175">
    <property type="entry name" value="ClpX"/>
    <property type="match status" value="1"/>
</dbReference>
<dbReference type="OrthoDB" id="9804062at2"/>
<dbReference type="SUPFAM" id="SSF57716">
    <property type="entry name" value="Glucocorticoid receptor-like (DNA-binding domain)"/>
    <property type="match status" value="1"/>
</dbReference>
<feature type="binding site" evidence="6 7">
    <location>
        <position position="13"/>
    </location>
    <ligand>
        <name>Zn(2+)</name>
        <dbReference type="ChEBI" id="CHEBI:29105"/>
    </ligand>
</feature>
<comment type="similarity">
    <text evidence="6 7">Belongs to the ClpX chaperone family.</text>
</comment>
<dbReference type="PANTHER" id="PTHR48102">
    <property type="entry name" value="ATP-DEPENDENT CLP PROTEASE ATP-BINDING SUBUNIT CLPX-LIKE, MITOCHONDRIAL-RELATED"/>
    <property type="match status" value="1"/>
</dbReference>
<dbReference type="SUPFAM" id="SSF52540">
    <property type="entry name" value="P-loop containing nucleoside triphosphate hydrolases"/>
    <property type="match status" value="1"/>
</dbReference>
<keyword evidence="1 6" id="KW-0479">Metal-binding</keyword>
<dbReference type="Pfam" id="PF10431">
    <property type="entry name" value="ClpB_D2-small"/>
    <property type="match status" value="1"/>
</dbReference>
<evidence type="ECO:0000256" key="4">
    <source>
        <dbReference type="ARBA" id="ARBA00022840"/>
    </source>
</evidence>
<evidence type="ECO:0000256" key="3">
    <source>
        <dbReference type="ARBA" id="ARBA00022833"/>
    </source>
</evidence>
<dbReference type="GO" id="GO:0016887">
    <property type="term" value="F:ATP hydrolysis activity"/>
    <property type="evidence" value="ECO:0007669"/>
    <property type="project" value="InterPro"/>
</dbReference>
<dbReference type="InterPro" id="IPR038366">
    <property type="entry name" value="Znf_CppX_C4_sf"/>
</dbReference>
<keyword evidence="9" id="KW-0645">Protease</keyword>
<organism evidence="9 10">
    <name type="scientific">Limnoraphis robusta CS-951</name>
    <dbReference type="NCBI Taxonomy" id="1637645"/>
    <lineage>
        <taxon>Bacteria</taxon>
        <taxon>Bacillati</taxon>
        <taxon>Cyanobacteriota</taxon>
        <taxon>Cyanophyceae</taxon>
        <taxon>Oscillatoriophycideae</taxon>
        <taxon>Oscillatoriales</taxon>
        <taxon>Sirenicapillariaceae</taxon>
        <taxon>Limnoraphis</taxon>
    </lineage>
</organism>
<evidence type="ECO:0000256" key="2">
    <source>
        <dbReference type="ARBA" id="ARBA00022741"/>
    </source>
</evidence>
<feature type="binding site" evidence="6 7">
    <location>
        <position position="35"/>
    </location>
    <ligand>
        <name>Zn(2+)</name>
        <dbReference type="ChEBI" id="CHEBI:29105"/>
    </ligand>
</feature>
<feature type="binding site" evidence="6 7">
    <location>
        <position position="32"/>
    </location>
    <ligand>
        <name>Zn(2+)</name>
        <dbReference type="ChEBI" id="CHEBI:29105"/>
    </ligand>
</feature>
<dbReference type="SMART" id="SM01086">
    <property type="entry name" value="ClpB_D2-small"/>
    <property type="match status" value="1"/>
</dbReference>
<dbReference type="InterPro" id="IPR010603">
    <property type="entry name" value="Znf_CppX_C4"/>
</dbReference>
<dbReference type="InterPro" id="IPR050052">
    <property type="entry name" value="ATP-dep_Clp_protease_ClpX"/>
</dbReference>
<dbReference type="GO" id="GO:0005524">
    <property type="term" value="F:ATP binding"/>
    <property type="evidence" value="ECO:0007669"/>
    <property type="project" value="UniProtKB-UniRule"/>
</dbReference>
<dbReference type="CDD" id="cd19497">
    <property type="entry name" value="RecA-like_ClpX"/>
    <property type="match status" value="1"/>
</dbReference>
<feature type="binding site" evidence="6 7">
    <location>
        <position position="10"/>
    </location>
    <ligand>
        <name>Zn(2+)</name>
        <dbReference type="ChEBI" id="CHEBI:29105"/>
    </ligand>
</feature>
<dbReference type="Pfam" id="PF07724">
    <property type="entry name" value="AAA_2"/>
    <property type="match status" value="1"/>
</dbReference>
<dbReference type="Gene3D" id="3.40.50.300">
    <property type="entry name" value="P-loop containing nucleotide triphosphate hydrolases"/>
    <property type="match status" value="1"/>
</dbReference>
<dbReference type="InterPro" id="IPR003593">
    <property type="entry name" value="AAA+_ATPase"/>
</dbReference>
<dbReference type="Gene3D" id="6.20.220.10">
    <property type="entry name" value="ClpX chaperone, C4-type zinc finger domain"/>
    <property type="match status" value="1"/>
</dbReference>
<dbReference type="EMBL" id="LATL02000104">
    <property type="protein sequence ID" value="KKD34455.1"/>
    <property type="molecule type" value="Genomic_DNA"/>
</dbReference>
<dbReference type="InterPro" id="IPR046425">
    <property type="entry name" value="ClpX_bact"/>
</dbReference>
<keyword evidence="2 6" id="KW-0547">Nucleotide-binding</keyword>
<name>A0A0F5Y8B2_9CYAN</name>
<dbReference type="PANTHER" id="PTHR48102:SF7">
    <property type="entry name" value="ATP-DEPENDENT CLP PROTEASE ATP-BINDING SUBUNIT CLPX-LIKE, MITOCHONDRIAL"/>
    <property type="match status" value="1"/>
</dbReference>
<sequence>MSRYDSHLRCSFCGKSQEQVRKLIAGPGVYICDECVELCNEILEEEFSDSTNSSAQSPQLDYASTGSANSSFSFQHIPRPIDIKQHLDDHVIGQNDAKKVLSVAVYNHYKRLSLEQASQSGNLNPDDAVELQKSNILLVGPTGCGKTLLAQTLAKQLDVPFAVADATTLTEAGYVGDDVENILLRLLQVADFDVEAAQRGIVYIDEIDKIARKSENTSITRDVSGEGVQQALLKILEGTVVNVPPQGGRKHPYQEFIQVDTSKILFICGGAFVGLEKIIEQRLGKKSLGFIQPTETANNTAVKSVQRQDELLKYVEPDDMVKFGLIPEFIGRIPVVTVISPLDEEALMRILTEPHNALIKQYKKLLKMDNVRLEFEQDALQAIASEAYRRKTGARALRSILEELMLDVMYELPSRQDVVRCIITQEMVEKRSTAEVLWHPTWRRQHESA</sequence>
<comment type="subunit">
    <text evidence="6">Component of the ClpX-ClpP complex. Forms a hexameric ring that, in the presence of ATP, binds to fourteen ClpP subunits assembled into a disk-like structure with a central cavity, resembling the structure of eukaryotic proteasomes.</text>
</comment>
<dbReference type="GO" id="GO:0051301">
    <property type="term" value="P:cell division"/>
    <property type="evidence" value="ECO:0007669"/>
    <property type="project" value="TreeGrafter"/>
</dbReference>
<dbReference type="FunFam" id="1.10.8.60:FF:000002">
    <property type="entry name" value="ATP-dependent Clp protease ATP-binding subunit ClpX"/>
    <property type="match status" value="1"/>
</dbReference>
<comment type="function">
    <text evidence="6">ATP-dependent specificity component of the Clp protease. It directs the protease to specific substrates. Can perform chaperone functions in the absence of ClpP.</text>
</comment>
<dbReference type="InterPro" id="IPR004487">
    <property type="entry name" value="Clp_protease_ATP-bd_su_ClpX"/>
</dbReference>
<keyword evidence="9" id="KW-0378">Hydrolase</keyword>
<evidence type="ECO:0000256" key="1">
    <source>
        <dbReference type="ARBA" id="ARBA00022723"/>
    </source>
</evidence>
<feature type="binding site" evidence="6">
    <location>
        <begin position="141"/>
        <end position="148"/>
    </location>
    <ligand>
        <name>ATP</name>
        <dbReference type="ChEBI" id="CHEBI:30616"/>
    </ligand>
</feature>
<reference evidence="9 10" key="1">
    <citation type="submission" date="2015-06" db="EMBL/GenBank/DDBJ databases">
        <title>Draft genome assembly of filamentous brackish cyanobacterium Limnoraphis robusta strain CS-951.</title>
        <authorList>
            <person name="Willis A."/>
            <person name="Parks M."/>
            <person name="Burford M.A."/>
        </authorList>
    </citation>
    <scope>NUCLEOTIDE SEQUENCE [LARGE SCALE GENOMIC DNA]</scope>
    <source>
        <strain evidence="9 10">CS-951</strain>
    </source>
</reference>
<accession>A0A0F5Y8B2</accession>
<evidence type="ECO:0000259" key="8">
    <source>
        <dbReference type="PROSITE" id="PS51902"/>
    </source>
</evidence>
<dbReference type="Gene3D" id="1.10.8.60">
    <property type="match status" value="1"/>
</dbReference>
<dbReference type="GO" id="GO:0009376">
    <property type="term" value="C:HslUV protease complex"/>
    <property type="evidence" value="ECO:0007669"/>
    <property type="project" value="TreeGrafter"/>
</dbReference>
<dbReference type="RefSeq" id="WP_046282433.1">
    <property type="nucleotide sequence ID" value="NZ_LATL02000104.1"/>
</dbReference>